<dbReference type="PANTHER" id="PTHR12993:SF11">
    <property type="entry name" value="N-ACETYLGLUCOSAMINYL-PHOSPHATIDYLINOSITOL DE-N-ACETYLASE"/>
    <property type="match status" value="1"/>
</dbReference>
<evidence type="ECO:0000313" key="3">
    <source>
        <dbReference type="EMBL" id="KAA8900843.1"/>
    </source>
</evidence>
<dbReference type="GO" id="GO:0000225">
    <property type="term" value="F:N-acetylglucosaminylphosphatidylinositol deacetylase activity"/>
    <property type="evidence" value="ECO:0007669"/>
    <property type="project" value="UniProtKB-EC"/>
</dbReference>
<dbReference type="InterPro" id="IPR003737">
    <property type="entry name" value="GlcNAc_PI_deacetylase-related"/>
</dbReference>
<dbReference type="PANTHER" id="PTHR12993">
    <property type="entry name" value="N-ACETYLGLUCOSAMINYL-PHOSPHATIDYLINOSITOL DE-N-ACETYLASE-RELATED"/>
    <property type="match status" value="1"/>
</dbReference>
<gene>
    <name evidence="3" type="ORF">TRICI_006128</name>
</gene>
<protein>
    <recommendedName>
        <fullName evidence="2">N-acetylglucosaminylphosphatidylinositol deacetylase</fullName>
        <ecNumber evidence="2">3.5.1.89</ecNumber>
    </recommendedName>
</protein>
<dbReference type="InterPro" id="IPR024078">
    <property type="entry name" value="LmbE-like_dom_sf"/>
</dbReference>
<dbReference type="SUPFAM" id="SSF102588">
    <property type="entry name" value="LmbE-like"/>
    <property type="match status" value="1"/>
</dbReference>
<dbReference type="GO" id="GO:0006506">
    <property type="term" value="P:GPI anchor biosynthetic process"/>
    <property type="evidence" value="ECO:0007669"/>
    <property type="project" value="UniProtKB-UniPathway"/>
</dbReference>
<dbReference type="VEuPathDB" id="FungiDB:TRICI_006128"/>
<dbReference type="GO" id="GO:0005783">
    <property type="term" value="C:endoplasmic reticulum"/>
    <property type="evidence" value="ECO:0007669"/>
    <property type="project" value="TreeGrafter"/>
</dbReference>
<dbReference type="AlphaFoldDB" id="A0A642UKI2"/>
<proteinExistence type="inferred from homology"/>
<keyword evidence="4" id="KW-1185">Reference proteome</keyword>
<accession>A0A642UKI2</accession>
<evidence type="ECO:0000313" key="4">
    <source>
        <dbReference type="Proteomes" id="UP000761534"/>
    </source>
</evidence>
<dbReference type="EC" id="3.5.1.89" evidence="2"/>
<evidence type="ECO:0000256" key="1">
    <source>
        <dbReference type="ARBA" id="ARBA00006066"/>
    </source>
</evidence>
<dbReference type="Proteomes" id="UP000761534">
    <property type="component" value="Unassembled WGS sequence"/>
</dbReference>
<organism evidence="3 4">
    <name type="scientific">Trichomonascus ciferrii</name>
    <dbReference type="NCBI Taxonomy" id="44093"/>
    <lineage>
        <taxon>Eukaryota</taxon>
        <taxon>Fungi</taxon>
        <taxon>Dikarya</taxon>
        <taxon>Ascomycota</taxon>
        <taxon>Saccharomycotina</taxon>
        <taxon>Dipodascomycetes</taxon>
        <taxon>Dipodascales</taxon>
        <taxon>Trichomonascaceae</taxon>
        <taxon>Trichomonascus</taxon>
        <taxon>Trichomonascus ciferrii complex</taxon>
    </lineage>
</organism>
<comment type="similarity">
    <text evidence="1">Belongs to the PIGL family.</text>
</comment>
<sequence length="255" mass="29629">MLPLALPAIMFGLPMIMWNFILYATPHDLPKGLTNTDVTLLIAHPDDELMFFSPTYLQLVRPHNNNTVRIVSVTSGNAEGEGELRKRELIEAAKVMNLTEPEELITVVDDPEIQDSMEAQWDPRKLEEILEENVKSKVLITFDDQGVSDHANHKALYGAAARWKSVDPALRKVWTLDSVPIYRKYIFFVDALYGYIRDTYLEGSNPRRATITSRQLEYQWARKAMINGHKSQLKWYRWFYLQFSRYMVVNDLTQM</sequence>
<dbReference type="EMBL" id="SWFS01000494">
    <property type="protein sequence ID" value="KAA8900843.1"/>
    <property type="molecule type" value="Genomic_DNA"/>
</dbReference>
<dbReference type="GO" id="GO:0016020">
    <property type="term" value="C:membrane"/>
    <property type="evidence" value="ECO:0007669"/>
    <property type="project" value="GOC"/>
</dbReference>
<dbReference type="UniPathway" id="UPA00196"/>
<dbReference type="Gene3D" id="3.40.50.10320">
    <property type="entry name" value="LmbE-like"/>
    <property type="match status" value="1"/>
</dbReference>
<dbReference type="Pfam" id="PF02585">
    <property type="entry name" value="PIG-L"/>
    <property type="match status" value="1"/>
</dbReference>
<evidence type="ECO:0000256" key="2">
    <source>
        <dbReference type="ARBA" id="ARBA00012176"/>
    </source>
</evidence>
<reference evidence="3" key="1">
    <citation type="journal article" date="2019" name="G3 (Bethesda)">
        <title>Genome Assemblies of Two Rare Opportunistic Yeast Pathogens: Diutina rugosa (syn. Candida rugosa) and Trichomonascus ciferrii (syn. Candida ciferrii).</title>
        <authorList>
            <person name="Mixao V."/>
            <person name="Saus E."/>
            <person name="Hansen A.P."/>
            <person name="Lass-Florl C."/>
            <person name="Gabaldon T."/>
        </authorList>
    </citation>
    <scope>NUCLEOTIDE SEQUENCE</scope>
    <source>
        <strain evidence="3">CBS 4856</strain>
    </source>
</reference>
<dbReference type="OrthoDB" id="440160at2759"/>
<name>A0A642UKI2_9ASCO</name>
<comment type="caution">
    <text evidence="3">The sequence shown here is derived from an EMBL/GenBank/DDBJ whole genome shotgun (WGS) entry which is preliminary data.</text>
</comment>